<gene>
    <name evidence="1" type="ORF">K443DRAFT_54217</name>
</gene>
<evidence type="ECO:0000313" key="2">
    <source>
        <dbReference type="Proteomes" id="UP000054477"/>
    </source>
</evidence>
<sequence>TTEVLGILPIPDTVRISSGMAMYVPLVGKDKKYQFLAKMQGTCKPVLPIHTTAEKQFFHQLITSNSSFSPISGEPKWQEAVKIWNATSDQTAEIYYKLTEQLKVYYTKWKALSHVKETLSITADVRRPLSLLIHDPHHSTMAPEVPVHTQAPLVVEKGLLGFSPTPDTQSQTGPMDIDPQLEHPDARVAGPSSDNFHTHTEVLSCTRVQSTIAHVNPAPTHRKRRTCRKCALVDCPGSQKVSNCKNACRDCGRVDCRGRNAKRLHKTC</sequence>
<dbReference type="STRING" id="1095629.A0A0C9WHR5"/>
<protein>
    <submittedName>
        <fullName evidence="1">Uncharacterized protein</fullName>
    </submittedName>
</protein>
<name>A0A0C9WHR5_9AGAR</name>
<dbReference type="AlphaFoldDB" id="A0A0C9WHR5"/>
<dbReference type="OrthoDB" id="1920326at2759"/>
<keyword evidence="2" id="KW-1185">Reference proteome</keyword>
<proteinExistence type="predicted"/>
<accession>A0A0C9WHR5</accession>
<organism evidence="1 2">
    <name type="scientific">Laccaria amethystina LaAM-08-1</name>
    <dbReference type="NCBI Taxonomy" id="1095629"/>
    <lineage>
        <taxon>Eukaryota</taxon>
        <taxon>Fungi</taxon>
        <taxon>Dikarya</taxon>
        <taxon>Basidiomycota</taxon>
        <taxon>Agaricomycotina</taxon>
        <taxon>Agaricomycetes</taxon>
        <taxon>Agaricomycetidae</taxon>
        <taxon>Agaricales</taxon>
        <taxon>Agaricineae</taxon>
        <taxon>Hydnangiaceae</taxon>
        <taxon>Laccaria</taxon>
    </lineage>
</organism>
<evidence type="ECO:0000313" key="1">
    <source>
        <dbReference type="EMBL" id="KIJ91654.1"/>
    </source>
</evidence>
<reference evidence="1 2" key="1">
    <citation type="submission" date="2014-04" db="EMBL/GenBank/DDBJ databases">
        <authorList>
            <consortium name="DOE Joint Genome Institute"/>
            <person name="Kuo A."/>
            <person name="Kohler A."/>
            <person name="Nagy L.G."/>
            <person name="Floudas D."/>
            <person name="Copeland A."/>
            <person name="Barry K.W."/>
            <person name="Cichocki N."/>
            <person name="Veneault-Fourrey C."/>
            <person name="LaButti K."/>
            <person name="Lindquist E.A."/>
            <person name="Lipzen A."/>
            <person name="Lundell T."/>
            <person name="Morin E."/>
            <person name="Murat C."/>
            <person name="Sun H."/>
            <person name="Tunlid A."/>
            <person name="Henrissat B."/>
            <person name="Grigoriev I.V."/>
            <person name="Hibbett D.S."/>
            <person name="Martin F."/>
            <person name="Nordberg H.P."/>
            <person name="Cantor M.N."/>
            <person name="Hua S.X."/>
        </authorList>
    </citation>
    <scope>NUCLEOTIDE SEQUENCE [LARGE SCALE GENOMIC DNA]</scope>
    <source>
        <strain evidence="1 2">LaAM-08-1</strain>
    </source>
</reference>
<reference evidence="2" key="2">
    <citation type="submission" date="2015-01" db="EMBL/GenBank/DDBJ databases">
        <title>Evolutionary Origins and Diversification of the Mycorrhizal Mutualists.</title>
        <authorList>
            <consortium name="DOE Joint Genome Institute"/>
            <consortium name="Mycorrhizal Genomics Consortium"/>
            <person name="Kohler A."/>
            <person name="Kuo A."/>
            <person name="Nagy L.G."/>
            <person name="Floudas D."/>
            <person name="Copeland A."/>
            <person name="Barry K.W."/>
            <person name="Cichocki N."/>
            <person name="Veneault-Fourrey C."/>
            <person name="LaButti K."/>
            <person name="Lindquist E.A."/>
            <person name="Lipzen A."/>
            <person name="Lundell T."/>
            <person name="Morin E."/>
            <person name="Murat C."/>
            <person name="Riley R."/>
            <person name="Ohm R."/>
            <person name="Sun H."/>
            <person name="Tunlid A."/>
            <person name="Henrissat B."/>
            <person name="Grigoriev I.V."/>
            <person name="Hibbett D.S."/>
            <person name="Martin F."/>
        </authorList>
    </citation>
    <scope>NUCLEOTIDE SEQUENCE [LARGE SCALE GENOMIC DNA]</scope>
    <source>
        <strain evidence="2">LaAM-08-1</strain>
    </source>
</reference>
<feature type="non-terminal residue" evidence="1">
    <location>
        <position position="268"/>
    </location>
</feature>
<dbReference type="Proteomes" id="UP000054477">
    <property type="component" value="Unassembled WGS sequence"/>
</dbReference>
<feature type="non-terminal residue" evidence="1">
    <location>
        <position position="1"/>
    </location>
</feature>
<dbReference type="EMBL" id="KN838982">
    <property type="protein sequence ID" value="KIJ91654.1"/>
    <property type="molecule type" value="Genomic_DNA"/>
</dbReference>
<dbReference type="HOGENOM" id="CLU_068076_0_0_1"/>